<sequence length="114" mass="13143">MVLLWCDSKSVAGLQRLWHAILFTILYILQFACTAHNICDAELRPLEFSAHNAANIRDRAHTVDRIMQQIEPRPLEFSAHNAANTRDRAHAVDRIQDRADKYQSKSRISHPILQ</sequence>
<reference evidence="2" key="1">
    <citation type="submission" date="2021-01" db="EMBL/GenBank/DDBJ databases">
        <title>Adiantum capillus-veneris genome.</title>
        <authorList>
            <person name="Fang Y."/>
            <person name="Liao Q."/>
        </authorList>
    </citation>
    <scope>NUCLEOTIDE SEQUENCE</scope>
    <source>
        <strain evidence="2">H3</strain>
        <tissue evidence="2">Leaf</tissue>
    </source>
</reference>
<dbReference type="Proteomes" id="UP000886520">
    <property type="component" value="Chromosome 25"/>
</dbReference>
<proteinExistence type="predicted"/>
<evidence type="ECO:0000313" key="2">
    <source>
        <dbReference type="EMBL" id="KAI5059586.1"/>
    </source>
</evidence>
<protein>
    <submittedName>
        <fullName evidence="2">Uncharacterized protein</fullName>
    </submittedName>
</protein>
<dbReference type="AlphaFoldDB" id="A0A9D4U0Y6"/>
<gene>
    <name evidence="2" type="ORF">GOP47_0025905</name>
</gene>
<evidence type="ECO:0000313" key="3">
    <source>
        <dbReference type="Proteomes" id="UP000886520"/>
    </source>
</evidence>
<organism evidence="2 3">
    <name type="scientific">Adiantum capillus-veneris</name>
    <name type="common">Maidenhair fern</name>
    <dbReference type="NCBI Taxonomy" id="13818"/>
    <lineage>
        <taxon>Eukaryota</taxon>
        <taxon>Viridiplantae</taxon>
        <taxon>Streptophyta</taxon>
        <taxon>Embryophyta</taxon>
        <taxon>Tracheophyta</taxon>
        <taxon>Polypodiopsida</taxon>
        <taxon>Polypodiidae</taxon>
        <taxon>Polypodiales</taxon>
        <taxon>Pteridineae</taxon>
        <taxon>Pteridaceae</taxon>
        <taxon>Vittarioideae</taxon>
        <taxon>Adiantum</taxon>
    </lineage>
</organism>
<feature type="region of interest" description="Disordered" evidence="1">
    <location>
        <begin position="77"/>
        <end position="114"/>
    </location>
</feature>
<evidence type="ECO:0000256" key="1">
    <source>
        <dbReference type="SAM" id="MobiDB-lite"/>
    </source>
</evidence>
<comment type="caution">
    <text evidence="2">The sequence shown here is derived from an EMBL/GenBank/DDBJ whole genome shotgun (WGS) entry which is preliminary data.</text>
</comment>
<feature type="compositionally biased region" description="Basic and acidic residues" evidence="1">
    <location>
        <begin position="85"/>
        <end position="103"/>
    </location>
</feature>
<name>A0A9D4U0Y6_ADICA</name>
<keyword evidence="3" id="KW-1185">Reference proteome</keyword>
<dbReference type="EMBL" id="JABFUD020000025">
    <property type="protein sequence ID" value="KAI5059586.1"/>
    <property type="molecule type" value="Genomic_DNA"/>
</dbReference>
<accession>A0A9D4U0Y6</accession>